<reference evidence="2" key="1">
    <citation type="journal article" date="2017" name="Nat. Ecol. Evol.">
        <title>Genome expansion and lineage-specific genetic innovations in the forest pathogenic fungi Armillaria.</title>
        <authorList>
            <person name="Sipos G."/>
            <person name="Prasanna A.N."/>
            <person name="Walter M.C."/>
            <person name="O'Connor E."/>
            <person name="Balint B."/>
            <person name="Krizsan K."/>
            <person name="Kiss B."/>
            <person name="Hess J."/>
            <person name="Varga T."/>
            <person name="Slot J."/>
            <person name="Riley R."/>
            <person name="Boka B."/>
            <person name="Rigling D."/>
            <person name="Barry K."/>
            <person name="Lee J."/>
            <person name="Mihaltcheva S."/>
            <person name="LaButti K."/>
            <person name="Lipzen A."/>
            <person name="Waldron R."/>
            <person name="Moloney N.M."/>
            <person name="Sperisen C."/>
            <person name="Kredics L."/>
            <person name="Vagvoelgyi C."/>
            <person name="Patrignani A."/>
            <person name="Fitzpatrick D."/>
            <person name="Nagy I."/>
            <person name="Doyle S."/>
            <person name="Anderson J.B."/>
            <person name="Grigoriev I.V."/>
            <person name="Gueldener U."/>
            <person name="Muensterkoetter M."/>
            <person name="Nagy L.G."/>
        </authorList>
    </citation>
    <scope>NUCLEOTIDE SEQUENCE [LARGE SCALE GENOMIC DNA]</scope>
    <source>
        <strain evidence="2">Ar21-2</strain>
    </source>
</reference>
<dbReference type="AlphaFoldDB" id="A0A2H3CWU5"/>
<dbReference type="STRING" id="47427.A0A2H3CWU5"/>
<dbReference type="OMA" id="IWHEDIL"/>
<keyword evidence="2" id="KW-1185">Reference proteome</keyword>
<dbReference type="InterPro" id="IPR041078">
    <property type="entry name" value="Plavaka"/>
</dbReference>
<sequence length="668" mass="76066">MAKSTNSERTEPGGSSSSELADLIYCCNQKPVSQIDHLLQIWATTLSETESLPYADHNDLHTTIDATTFRAVLWECFSVSYNGDPGTDKPAPWMTTLTMQYDLGNPDFAQEMDFAPKHDFMSGNWAWQQADLITKDPIMHDSTFRPAILGSNKTTVSVATGQNEYYPLYVFLSIPKNSPKFCHFCQQLFHSSLNCILQLLYGDGHYRRTIFGLSPYISDYPEQFSLCLLLYAISMLCRCTGHQNNLDREAAHHSHPFTHGFPCTDIHKLLSPDLLHQVIKGTFKDHLVTWIEEITAVLPFPGLCQFPEGCEFEQWMGDNSKALMNMYLPATSGHVLSQMVCAIAAFMEFCQGIPYLIRRSVLDEDDLVVLDNTIVHYHTEQEIFHAQHSIVHYRRLIQDFGAPNGLCSSIMESKHIKAILLINEHLDKLHATCMNFQVCRMLNGSMFNTVDLEISTLPEEDDDGRDVDTFHGNILGEVKLVFHKHLHNLGLLAQHLQLPELLNLVCHFLFEQITSRQDLNLDTDVSIDDCPKYHGKVYTYTSAITTYYAPSNLPGIGRMHYRDLSTFQGLHIACVLLFFSIWHEDILYPCMLVTWFSETDDQPCEEMCMWVVKPDLDYQDSILHEAHLIGVSGTTSLPVELKHSDSLDAFQCFYVNKYADHHSYEIAS</sequence>
<dbReference type="Proteomes" id="UP000217790">
    <property type="component" value="Unassembled WGS sequence"/>
</dbReference>
<dbReference type="InParanoid" id="A0A2H3CWU5"/>
<proteinExistence type="predicted"/>
<accession>A0A2H3CWU5</accession>
<protein>
    <submittedName>
        <fullName evidence="1">Uncharacterized protein</fullName>
    </submittedName>
</protein>
<dbReference type="Pfam" id="PF18759">
    <property type="entry name" value="Plavaka"/>
    <property type="match status" value="2"/>
</dbReference>
<gene>
    <name evidence="1" type="ORF">ARMGADRAFT_1048374</name>
</gene>
<dbReference type="EMBL" id="KZ293704">
    <property type="protein sequence ID" value="PBK83662.1"/>
    <property type="molecule type" value="Genomic_DNA"/>
</dbReference>
<name>A0A2H3CWU5_ARMGA</name>
<evidence type="ECO:0000313" key="1">
    <source>
        <dbReference type="EMBL" id="PBK83662.1"/>
    </source>
</evidence>
<dbReference type="OrthoDB" id="3199698at2759"/>
<evidence type="ECO:0000313" key="2">
    <source>
        <dbReference type="Proteomes" id="UP000217790"/>
    </source>
</evidence>
<organism evidence="1 2">
    <name type="scientific">Armillaria gallica</name>
    <name type="common">Bulbous honey fungus</name>
    <name type="synonym">Armillaria bulbosa</name>
    <dbReference type="NCBI Taxonomy" id="47427"/>
    <lineage>
        <taxon>Eukaryota</taxon>
        <taxon>Fungi</taxon>
        <taxon>Dikarya</taxon>
        <taxon>Basidiomycota</taxon>
        <taxon>Agaricomycotina</taxon>
        <taxon>Agaricomycetes</taxon>
        <taxon>Agaricomycetidae</taxon>
        <taxon>Agaricales</taxon>
        <taxon>Marasmiineae</taxon>
        <taxon>Physalacriaceae</taxon>
        <taxon>Armillaria</taxon>
    </lineage>
</organism>